<reference evidence="4" key="1">
    <citation type="submission" date="2017-02" db="UniProtKB">
        <authorList>
            <consortium name="WormBaseParasite"/>
        </authorList>
    </citation>
    <scope>IDENTIFICATION</scope>
</reference>
<protein>
    <submittedName>
        <fullName evidence="4">Uncharacterized protein</fullName>
    </submittedName>
</protein>
<feature type="domain" description="DUF7583" evidence="1">
    <location>
        <begin position="210"/>
        <end position="272"/>
    </location>
</feature>
<dbReference type="InterPro" id="IPR056006">
    <property type="entry name" value="DUF7584"/>
</dbReference>
<proteinExistence type="predicted"/>
<sequence>MQHILICQHIKIFKTLNESSHYLDRICWKYRINWKDTSDPKKLEIEGKEHAYNGSIPEKCGSSIEDLIIYKKVRDSEPYKLDILRTGKVSTDILFYFFINYNETTHEYTTKPFKGYQILVSKLNEDKKTTFNMMLNLQIGGESLRYYNMDNASITRMLNFKNTIDYAPMYSDYSDSTFTIFGYELVQLEYYCKNKENEIPRSRLLFFGPKNTIFCSGEEIELDELEFINSTSFVVKQSRNFIILENIVDRAAVVKCVYNIPNDNITSNDQFVGEYFID</sequence>
<evidence type="ECO:0000259" key="1">
    <source>
        <dbReference type="Pfam" id="PF24486"/>
    </source>
</evidence>
<dbReference type="InterPro" id="IPR056005">
    <property type="entry name" value="DUF7583"/>
</dbReference>
<evidence type="ECO:0000313" key="4">
    <source>
        <dbReference type="WBParaSite" id="SPAL_0000328116.1"/>
    </source>
</evidence>
<keyword evidence="3" id="KW-1185">Reference proteome</keyword>
<evidence type="ECO:0000259" key="2">
    <source>
        <dbReference type="Pfam" id="PF24488"/>
    </source>
</evidence>
<name>A0A0N5BB70_STREA</name>
<evidence type="ECO:0000313" key="3">
    <source>
        <dbReference type="Proteomes" id="UP000046392"/>
    </source>
</evidence>
<accession>A0A0N5BB70</accession>
<dbReference type="WBParaSite" id="SPAL_0000328116.1">
    <property type="protein sequence ID" value="SPAL_0000328116.1"/>
    <property type="gene ID" value="SPAL_0000328116"/>
</dbReference>
<dbReference type="AlphaFoldDB" id="A0A0N5BB70"/>
<organism evidence="3 4">
    <name type="scientific">Strongyloides papillosus</name>
    <name type="common">Intestinal threadworm</name>
    <dbReference type="NCBI Taxonomy" id="174720"/>
    <lineage>
        <taxon>Eukaryota</taxon>
        <taxon>Metazoa</taxon>
        <taxon>Ecdysozoa</taxon>
        <taxon>Nematoda</taxon>
        <taxon>Chromadorea</taxon>
        <taxon>Rhabditida</taxon>
        <taxon>Tylenchina</taxon>
        <taxon>Panagrolaimomorpha</taxon>
        <taxon>Strongyloidoidea</taxon>
        <taxon>Strongyloididae</taxon>
        <taxon>Strongyloides</taxon>
    </lineage>
</organism>
<dbReference type="Pfam" id="PF24486">
    <property type="entry name" value="DUF7583"/>
    <property type="match status" value="1"/>
</dbReference>
<dbReference type="Pfam" id="PF24488">
    <property type="entry name" value="DUF7584"/>
    <property type="match status" value="1"/>
</dbReference>
<dbReference type="Proteomes" id="UP000046392">
    <property type="component" value="Unplaced"/>
</dbReference>
<feature type="domain" description="DUF7584" evidence="2">
    <location>
        <begin position="105"/>
        <end position="207"/>
    </location>
</feature>